<feature type="domain" description="YdbS-like PH" evidence="2">
    <location>
        <begin position="61"/>
        <end position="127"/>
    </location>
</feature>
<organism evidence="3 4">
    <name type="scientific">Ornithinibacillus hominis</name>
    <dbReference type="NCBI Taxonomy" id="2763055"/>
    <lineage>
        <taxon>Bacteria</taxon>
        <taxon>Bacillati</taxon>
        <taxon>Bacillota</taxon>
        <taxon>Bacilli</taxon>
        <taxon>Bacillales</taxon>
        <taxon>Bacillaceae</taxon>
        <taxon>Ornithinibacillus</taxon>
    </lineage>
</organism>
<sequence>MSEQKRLHPATIIFNLINSVKDMFFLFVIAFVTLVNIDILYAILAVVALIVLLIFASYISWKRFTYRVEGDELKLEYGVIIRKKRYISKNRIQSIDLTQNILHRIFKLVKVEIETAGTGKEAEASLNTVTFVEGEELRSELKSTITEKEPAEELEEEKQPPTVTITRKRLILAGATSGSIGVLLAVAGAAFSEMGRFIPTNFYDSAYTWLVGLGMLIMALMALGGILSLWLLGIAGVMLKYWNFTIAKVDEDIVITCGLLEKKLITIPLKRIQAVGYVENLIRQPFGYVTVIAEIAGGSNEKGEDFSTVLFPIMKKKEVNEFLTKLLPEYRPDDAELIQLPKRSLKYYLVRAAIIPLLVLGVVLYMFPQFAWIPSVVFVLSVFLGILQYKDSAYQITGNKLLIRYRNFNKVTMMLYHKRIQAFNKKQHILHKRENLATIQLSIVGKMGQGKHYHVKELDLKDADTLADWYSYRGG</sequence>
<dbReference type="Pfam" id="PF03703">
    <property type="entry name" value="bPH_2"/>
    <property type="match status" value="3"/>
</dbReference>
<dbReference type="InterPro" id="IPR014529">
    <property type="entry name" value="UCP026631"/>
</dbReference>
<dbReference type="AlphaFoldDB" id="A0A923RI50"/>
<evidence type="ECO:0000313" key="4">
    <source>
        <dbReference type="Proteomes" id="UP000637359"/>
    </source>
</evidence>
<dbReference type="InterPro" id="IPR005182">
    <property type="entry name" value="YdbS-like_PH"/>
</dbReference>
<keyword evidence="1" id="KW-0472">Membrane</keyword>
<evidence type="ECO:0000259" key="2">
    <source>
        <dbReference type="Pfam" id="PF03703"/>
    </source>
</evidence>
<proteinExistence type="predicted"/>
<feature type="transmembrane region" description="Helical" evidence="1">
    <location>
        <begin position="372"/>
        <end position="389"/>
    </location>
</feature>
<dbReference type="RefSeq" id="WP_186869685.1">
    <property type="nucleotide sequence ID" value="NZ_JACOOL010000005.1"/>
</dbReference>
<feature type="transmembrane region" description="Helical" evidence="1">
    <location>
        <begin position="12"/>
        <end position="33"/>
    </location>
</feature>
<dbReference type="PANTHER" id="PTHR34473:SF2">
    <property type="entry name" value="UPF0699 TRANSMEMBRANE PROTEIN YDBT"/>
    <property type="match status" value="1"/>
</dbReference>
<feature type="domain" description="YdbS-like PH" evidence="2">
    <location>
        <begin position="390"/>
        <end position="470"/>
    </location>
</feature>
<protein>
    <submittedName>
        <fullName evidence="3">PH domain-containing protein</fullName>
    </submittedName>
</protein>
<accession>A0A923RI50</accession>
<dbReference type="Proteomes" id="UP000637359">
    <property type="component" value="Unassembled WGS sequence"/>
</dbReference>
<dbReference type="EMBL" id="JACOOL010000005">
    <property type="protein sequence ID" value="MBC5636979.1"/>
    <property type="molecule type" value="Genomic_DNA"/>
</dbReference>
<keyword evidence="4" id="KW-1185">Reference proteome</keyword>
<feature type="domain" description="YdbS-like PH" evidence="2">
    <location>
        <begin position="242"/>
        <end position="324"/>
    </location>
</feature>
<feature type="transmembrane region" description="Helical" evidence="1">
    <location>
        <begin position="39"/>
        <end position="59"/>
    </location>
</feature>
<keyword evidence="1" id="KW-1133">Transmembrane helix</keyword>
<keyword evidence="1" id="KW-0812">Transmembrane</keyword>
<reference evidence="3" key="1">
    <citation type="submission" date="2020-08" db="EMBL/GenBank/DDBJ databases">
        <title>Genome public.</title>
        <authorList>
            <person name="Liu C."/>
            <person name="Sun Q."/>
        </authorList>
    </citation>
    <scope>NUCLEOTIDE SEQUENCE</scope>
    <source>
        <strain evidence="3">BX22</strain>
    </source>
</reference>
<comment type="caution">
    <text evidence="3">The sequence shown here is derived from an EMBL/GenBank/DDBJ whole genome shotgun (WGS) entry which is preliminary data.</text>
</comment>
<feature type="transmembrane region" description="Helical" evidence="1">
    <location>
        <begin position="170"/>
        <end position="191"/>
    </location>
</feature>
<evidence type="ECO:0000256" key="1">
    <source>
        <dbReference type="SAM" id="Phobius"/>
    </source>
</evidence>
<dbReference type="PANTHER" id="PTHR34473">
    <property type="entry name" value="UPF0699 TRANSMEMBRANE PROTEIN YDBS"/>
    <property type="match status" value="1"/>
</dbReference>
<dbReference type="PIRSF" id="PIRSF026631">
    <property type="entry name" value="UCP026631"/>
    <property type="match status" value="1"/>
</dbReference>
<gene>
    <name evidence="3" type="ORF">H8S33_09125</name>
</gene>
<feature type="transmembrane region" description="Helical" evidence="1">
    <location>
        <begin position="206"/>
        <end position="232"/>
    </location>
</feature>
<name>A0A923RI50_9BACI</name>
<evidence type="ECO:0000313" key="3">
    <source>
        <dbReference type="EMBL" id="MBC5636979.1"/>
    </source>
</evidence>
<feature type="transmembrane region" description="Helical" evidence="1">
    <location>
        <begin position="348"/>
        <end position="366"/>
    </location>
</feature>